<dbReference type="SUPFAM" id="SSF47413">
    <property type="entry name" value="lambda repressor-like DNA-binding domains"/>
    <property type="match status" value="1"/>
</dbReference>
<dbReference type="Proteomes" id="UP000283314">
    <property type="component" value="Unassembled WGS sequence"/>
</dbReference>
<gene>
    <name evidence="3" type="ORF">DW018_08665</name>
</gene>
<evidence type="ECO:0000256" key="1">
    <source>
        <dbReference type="ARBA" id="ARBA00023125"/>
    </source>
</evidence>
<comment type="caution">
    <text evidence="3">The sequence shown here is derived from an EMBL/GenBank/DDBJ whole genome shotgun (WGS) entry which is preliminary data.</text>
</comment>
<evidence type="ECO:0000259" key="2">
    <source>
        <dbReference type="PROSITE" id="PS50943"/>
    </source>
</evidence>
<reference evidence="3 4" key="1">
    <citation type="submission" date="2018-08" db="EMBL/GenBank/DDBJ databases">
        <title>A genome reference for cultivated species of the human gut microbiota.</title>
        <authorList>
            <person name="Zou Y."/>
            <person name="Xue W."/>
            <person name="Luo G."/>
        </authorList>
    </citation>
    <scope>NUCLEOTIDE SEQUENCE [LARGE SCALE GENOMIC DNA]</scope>
    <source>
        <strain evidence="3 4">AF37-4</strain>
    </source>
</reference>
<proteinExistence type="predicted"/>
<dbReference type="InterPro" id="IPR001387">
    <property type="entry name" value="Cro/C1-type_HTH"/>
</dbReference>
<dbReference type="GO" id="GO:0003677">
    <property type="term" value="F:DNA binding"/>
    <property type="evidence" value="ECO:0007669"/>
    <property type="project" value="UniProtKB-KW"/>
</dbReference>
<dbReference type="InterPro" id="IPR010982">
    <property type="entry name" value="Lambda_DNA-bd_dom_sf"/>
</dbReference>
<accession>A0A415L7N8</accession>
<dbReference type="SMART" id="SM00530">
    <property type="entry name" value="HTH_XRE"/>
    <property type="match status" value="1"/>
</dbReference>
<dbReference type="PROSITE" id="PS50943">
    <property type="entry name" value="HTH_CROC1"/>
    <property type="match status" value="1"/>
</dbReference>
<feature type="domain" description="HTH cro/C1-type" evidence="2">
    <location>
        <begin position="13"/>
        <end position="67"/>
    </location>
</feature>
<name>A0A415L7N8_9FIRM</name>
<dbReference type="PANTHER" id="PTHR46558">
    <property type="entry name" value="TRACRIPTIONAL REGULATORY PROTEIN-RELATED-RELATED"/>
    <property type="match status" value="1"/>
</dbReference>
<sequence length="111" mass="12277">MNDINYSEIGNKIKQKRRELGYSQEELAEICGISASYIGHIERGSKKMSIPIAVSIAHALQLSLDYLFLDASDEANDILLSVQSLLKQGTPSQADTLLKTIKILSENINKL</sequence>
<dbReference type="GeneID" id="66467315"/>
<dbReference type="Pfam" id="PF01381">
    <property type="entry name" value="HTH_3"/>
    <property type="match status" value="1"/>
</dbReference>
<protein>
    <submittedName>
        <fullName evidence="3">XRE family transcriptional regulator</fullName>
    </submittedName>
</protein>
<dbReference type="RefSeq" id="WP_118379943.1">
    <property type="nucleotide sequence ID" value="NZ_CABJDQ010000006.1"/>
</dbReference>
<dbReference type="PANTHER" id="PTHR46558:SF4">
    <property type="entry name" value="DNA-BIDING PHAGE PROTEIN"/>
    <property type="match status" value="1"/>
</dbReference>
<dbReference type="EMBL" id="QROT01000006">
    <property type="protein sequence ID" value="RHL44582.1"/>
    <property type="molecule type" value="Genomic_DNA"/>
</dbReference>
<dbReference type="AlphaFoldDB" id="A0A415L7N8"/>
<organism evidence="3 4">
    <name type="scientific">Eubacterium ventriosum</name>
    <dbReference type="NCBI Taxonomy" id="39496"/>
    <lineage>
        <taxon>Bacteria</taxon>
        <taxon>Bacillati</taxon>
        <taxon>Bacillota</taxon>
        <taxon>Clostridia</taxon>
        <taxon>Eubacteriales</taxon>
        <taxon>Eubacteriaceae</taxon>
        <taxon>Eubacterium</taxon>
    </lineage>
</organism>
<evidence type="ECO:0000313" key="4">
    <source>
        <dbReference type="Proteomes" id="UP000283314"/>
    </source>
</evidence>
<dbReference type="CDD" id="cd00093">
    <property type="entry name" value="HTH_XRE"/>
    <property type="match status" value="1"/>
</dbReference>
<evidence type="ECO:0000313" key="3">
    <source>
        <dbReference type="EMBL" id="RHL44582.1"/>
    </source>
</evidence>
<keyword evidence="1" id="KW-0238">DNA-binding</keyword>
<dbReference type="Gene3D" id="1.10.260.40">
    <property type="entry name" value="lambda repressor-like DNA-binding domains"/>
    <property type="match status" value="1"/>
</dbReference>